<evidence type="ECO:0000259" key="2">
    <source>
        <dbReference type="Pfam" id="PF14244"/>
    </source>
</evidence>
<dbReference type="Pfam" id="PF14244">
    <property type="entry name" value="Retrotran_gag_3"/>
    <property type="match status" value="1"/>
</dbReference>
<evidence type="ECO:0000259" key="1">
    <source>
        <dbReference type="Pfam" id="PF03732"/>
    </source>
</evidence>
<proteinExistence type="predicted"/>
<evidence type="ECO:0000313" key="3">
    <source>
        <dbReference type="EMBL" id="KAB2612579.1"/>
    </source>
</evidence>
<dbReference type="Pfam" id="PF03732">
    <property type="entry name" value="Retrotrans_gag"/>
    <property type="match status" value="1"/>
</dbReference>
<reference evidence="3 4" key="3">
    <citation type="submission" date="2019-11" db="EMBL/GenBank/DDBJ databases">
        <title>A de novo genome assembly of a pear dwarfing rootstock.</title>
        <authorList>
            <person name="Wang F."/>
            <person name="Wang J."/>
            <person name="Li S."/>
            <person name="Zhang Y."/>
            <person name="Fang M."/>
            <person name="Ma L."/>
            <person name="Zhao Y."/>
            <person name="Jiang S."/>
        </authorList>
    </citation>
    <scope>NUCLEOTIDE SEQUENCE [LARGE SCALE GENOMIC DNA]</scope>
    <source>
        <strain evidence="3">S2</strain>
        <tissue evidence="3">Leaf</tissue>
    </source>
</reference>
<gene>
    <name evidence="3" type="ORF">D8674_034895</name>
</gene>
<feature type="domain" description="Retrotransposon gag" evidence="1">
    <location>
        <begin position="94"/>
        <end position="152"/>
    </location>
</feature>
<reference evidence="3 4" key="1">
    <citation type="submission" date="2019-09" db="EMBL/GenBank/DDBJ databases">
        <authorList>
            <person name="Ou C."/>
        </authorList>
    </citation>
    <scope>NUCLEOTIDE SEQUENCE [LARGE SCALE GENOMIC DNA]</scope>
    <source>
        <strain evidence="3">S2</strain>
        <tissue evidence="3">Leaf</tissue>
    </source>
</reference>
<feature type="domain" description="Retrotransposon Copia-like N-terminal" evidence="2">
    <location>
        <begin position="14"/>
        <end position="61"/>
    </location>
</feature>
<dbReference type="InterPro" id="IPR029472">
    <property type="entry name" value="Copia-like_N"/>
</dbReference>
<dbReference type="PANTHER" id="PTHR37610">
    <property type="entry name" value="CCHC-TYPE DOMAIN-CONTAINING PROTEIN"/>
    <property type="match status" value="1"/>
</dbReference>
<organism evidence="3 4">
    <name type="scientific">Pyrus ussuriensis x Pyrus communis</name>
    <dbReference type="NCBI Taxonomy" id="2448454"/>
    <lineage>
        <taxon>Eukaryota</taxon>
        <taxon>Viridiplantae</taxon>
        <taxon>Streptophyta</taxon>
        <taxon>Embryophyta</taxon>
        <taxon>Tracheophyta</taxon>
        <taxon>Spermatophyta</taxon>
        <taxon>Magnoliopsida</taxon>
        <taxon>eudicotyledons</taxon>
        <taxon>Gunneridae</taxon>
        <taxon>Pentapetalae</taxon>
        <taxon>rosids</taxon>
        <taxon>fabids</taxon>
        <taxon>Rosales</taxon>
        <taxon>Rosaceae</taxon>
        <taxon>Amygdaloideae</taxon>
        <taxon>Maleae</taxon>
        <taxon>Pyrus</taxon>
    </lineage>
</organism>
<comment type="caution">
    <text evidence="3">The sequence shown here is derived from an EMBL/GenBank/DDBJ whole genome shotgun (WGS) entry which is preliminary data.</text>
</comment>
<dbReference type="PANTHER" id="PTHR37610:SF97">
    <property type="entry name" value="RETROTRANSPOSON GAG DOMAIN-CONTAINING PROTEIN"/>
    <property type="match status" value="1"/>
</dbReference>
<name>A0A5N5GAW4_9ROSA</name>
<dbReference type="OrthoDB" id="5544992at2759"/>
<reference evidence="4" key="2">
    <citation type="submission" date="2019-10" db="EMBL/GenBank/DDBJ databases">
        <title>A de novo genome assembly of a pear dwarfing rootstock.</title>
        <authorList>
            <person name="Wang F."/>
            <person name="Wang J."/>
            <person name="Li S."/>
            <person name="Zhang Y."/>
            <person name="Fang M."/>
            <person name="Ma L."/>
            <person name="Zhao Y."/>
            <person name="Jiang S."/>
        </authorList>
    </citation>
    <scope>NUCLEOTIDE SEQUENCE [LARGE SCALE GENOMIC DNA]</scope>
</reference>
<keyword evidence="4" id="KW-1185">Reference proteome</keyword>
<dbReference type="Proteomes" id="UP000327157">
    <property type="component" value="Chromosome 9"/>
</dbReference>
<accession>A0A5N5GAW4</accession>
<dbReference type="EMBL" id="SMOL01000458">
    <property type="protein sequence ID" value="KAB2612579.1"/>
    <property type="molecule type" value="Genomic_DNA"/>
</dbReference>
<protein>
    <submittedName>
        <fullName evidence="3">S2-RNase</fullName>
    </submittedName>
</protein>
<dbReference type="AlphaFoldDB" id="A0A5N5GAW4"/>
<dbReference type="InterPro" id="IPR005162">
    <property type="entry name" value="Retrotrans_gag_dom"/>
</dbReference>
<sequence>MTDSSSSDGVFSLHHSDHPNLVLVSKKLNGDNYTSWARGMQLSLSAKNKLGFITGDIQEPSSSDDPDAHAAWRRCNDMILSWLLHSLEPDLQESVLFSTSVQVVWDDLRERFSQSNAPRIFQLNRELATISQGSSSISAYFTRLKALWDELASYNDGCTCSCNAKHNRQQLMPVPQCLKLKNNAPWASSALSINLLPWLFVACPVPPLLVLPSTAPTAILIIIPETPAINFMAIPLAIPSMANRGDHRAVPLLSVLPAAMHLPVLPDSHGFLLPGPIISPRPITCKAPRPPPPLLLQRPTKCTGPSPLCMTCSLPYLTSLPSSTPVF</sequence>
<evidence type="ECO:0000313" key="4">
    <source>
        <dbReference type="Proteomes" id="UP000327157"/>
    </source>
</evidence>